<evidence type="ECO:0000313" key="2">
    <source>
        <dbReference type="EMBL" id="MFD1185616.1"/>
    </source>
</evidence>
<protein>
    <submittedName>
        <fullName evidence="2">Uncharacterized protein</fullName>
    </submittedName>
</protein>
<dbReference type="EMBL" id="JBHTLD010000029">
    <property type="protein sequence ID" value="MFD1185616.1"/>
    <property type="molecule type" value="Genomic_DNA"/>
</dbReference>
<evidence type="ECO:0000313" key="3">
    <source>
        <dbReference type="Proteomes" id="UP001597094"/>
    </source>
</evidence>
<sequence length="170" mass="19404">MKLYLYVLAGLFFLCQQTQAQVQQPVQIRLYCGPPSERPKPPVVLVNNQETAMDALILEIDNIASIDVVKKEQHLKQLSERAPNGVILIKLKKDKPMVRLAELYDVFDVPKEQQNLSIAINGAHVEHPELLLADQRKVDSIVLASFDDVDTLTRWSFEDTYLNIILKPKR</sequence>
<gene>
    <name evidence="2" type="ORF">ACFQ2O_05290</name>
</gene>
<feature type="signal peptide" evidence="1">
    <location>
        <begin position="1"/>
        <end position="20"/>
    </location>
</feature>
<accession>A0ABW3SL76</accession>
<organism evidence="2 3">
    <name type="scientific">Pontibacter rugosus</name>
    <dbReference type="NCBI Taxonomy" id="1745966"/>
    <lineage>
        <taxon>Bacteria</taxon>
        <taxon>Pseudomonadati</taxon>
        <taxon>Bacteroidota</taxon>
        <taxon>Cytophagia</taxon>
        <taxon>Cytophagales</taxon>
        <taxon>Hymenobacteraceae</taxon>
        <taxon>Pontibacter</taxon>
    </lineage>
</organism>
<reference evidence="3" key="1">
    <citation type="journal article" date="2019" name="Int. J. Syst. Evol. Microbiol.">
        <title>The Global Catalogue of Microorganisms (GCM) 10K type strain sequencing project: providing services to taxonomists for standard genome sequencing and annotation.</title>
        <authorList>
            <consortium name="The Broad Institute Genomics Platform"/>
            <consortium name="The Broad Institute Genome Sequencing Center for Infectious Disease"/>
            <person name="Wu L."/>
            <person name="Ma J."/>
        </authorList>
    </citation>
    <scope>NUCLEOTIDE SEQUENCE [LARGE SCALE GENOMIC DNA]</scope>
    <source>
        <strain evidence="3">JCM 31319</strain>
    </source>
</reference>
<evidence type="ECO:0000256" key="1">
    <source>
        <dbReference type="SAM" id="SignalP"/>
    </source>
</evidence>
<dbReference type="RefSeq" id="WP_377523505.1">
    <property type="nucleotide sequence ID" value="NZ_JBHTLD010000029.1"/>
</dbReference>
<proteinExistence type="predicted"/>
<dbReference type="Proteomes" id="UP001597094">
    <property type="component" value="Unassembled WGS sequence"/>
</dbReference>
<name>A0ABW3SL76_9BACT</name>
<feature type="chain" id="PRO_5045811507" evidence="1">
    <location>
        <begin position="21"/>
        <end position="170"/>
    </location>
</feature>
<comment type="caution">
    <text evidence="2">The sequence shown here is derived from an EMBL/GenBank/DDBJ whole genome shotgun (WGS) entry which is preliminary data.</text>
</comment>
<keyword evidence="3" id="KW-1185">Reference proteome</keyword>
<keyword evidence="1" id="KW-0732">Signal</keyword>